<dbReference type="PANTHER" id="PTHR43214:SF43">
    <property type="entry name" value="TWO-COMPONENT RESPONSE REGULATOR"/>
    <property type="match status" value="1"/>
</dbReference>
<dbReference type="InterPro" id="IPR000792">
    <property type="entry name" value="Tscrpt_reg_LuxR_C"/>
</dbReference>
<dbReference type="EMBL" id="JBHSHC010000081">
    <property type="protein sequence ID" value="MFC4767665.1"/>
    <property type="molecule type" value="Genomic_DNA"/>
</dbReference>
<feature type="modified residue" description="4-aspartylphosphate" evidence="5">
    <location>
        <position position="57"/>
    </location>
</feature>
<keyword evidence="4" id="KW-0804">Transcription</keyword>
<evidence type="ECO:0000259" key="6">
    <source>
        <dbReference type="PROSITE" id="PS50043"/>
    </source>
</evidence>
<dbReference type="PANTHER" id="PTHR43214">
    <property type="entry name" value="TWO-COMPONENT RESPONSE REGULATOR"/>
    <property type="match status" value="1"/>
</dbReference>
<evidence type="ECO:0000256" key="4">
    <source>
        <dbReference type="ARBA" id="ARBA00023163"/>
    </source>
</evidence>
<dbReference type="CDD" id="cd06170">
    <property type="entry name" value="LuxR_C_like"/>
    <property type="match status" value="1"/>
</dbReference>
<keyword evidence="9" id="KW-1185">Reference proteome</keyword>
<dbReference type="RefSeq" id="WP_380025588.1">
    <property type="nucleotide sequence ID" value="NZ_JBHSHC010000081.1"/>
</dbReference>
<dbReference type="PROSITE" id="PS50043">
    <property type="entry name" value="HTH_LUXR_2"/>
    <property type="match status" value="1"/>
</dbReference>
<keyword evidence="3" id="KW-0238">DNA-binding</keyword>
<feature type="domain" description="Response regulatory" evidence="7">
    <location>
        <begin position="6"/>
        <end position="123"/>
    </location>
</feature>
<dbReference type="PROSITE" id="PS50110">
    <property type="entry name" value="RESPONSE_REGULATORY"/>
    <property type="match status" value="1"/>
</dbReference>
<comment type="caution">
    <text evidence="8">The sequence shown here is derived from an EMBL/GenBank/DDBJ whole genome shotgun (WGS) entry which is preliminary data.</text>
</comment>
<evidence type="ECO:0000256" key="5">
    <source>
        <dbReference type="PROSITE-ProRule" id="PRU00169"/>
    </source>
</evidence>
<sequence>MDNLIKVLLVEDDPFWNECLADYIKREKDIELVATATTREEAILIAKDTKLDVVLMDIMLSENNLDGIDAAMEILSINNTKIIMLTNLTESEVVVEAFTAGAFNYLLKTNYKEIPNAIRSAYSNQSYIQSRAAEVLRNELVRMKKEERKRLLTNVEKEILKQIKQGNTIKEIAQKNYKTEQTIKNQLTKILKKLGVKSSKEAVHKAKKIELIE</sequence>
<evidence type="ECO:0000259" key="7">
    <source>
        <dbReference type="PROSITE" id="PS50110"/>
    </source>
</evidence>
<dbReference type="InterPro" id="IPR016032">
    <property type="entry name" value="Sig_transdc_resp-reg_C-effctor"/>
</dbReference>
<dbReference type="SUPFAM" id="SSF46894">
    <property type="entry name" value="C-terminal effector domain of the bipartite response regulators"/>
    <property type="match status" value="1"/>
</dbReference>
<gene>
    <name evidence="8" type="ORF">ACFO8Q_09860</name>
</gene>
<dbReference type="Proteomes" id="UP001596002">
    <property type="component" value="Unassembled WGS sequence"/>
</dbReference>
<dbReference type="PRINTS" id="PR00038">
    <property type="entry name" value="HTHLUXR"/>
</dbReference>
<dbReference type="Pfam" id="PF00072">
    <property type="entry name" value="Response_reg"/>
    <property type="match status" value="1"/>
</dbReference>
<organism evidence="8 9">
    <name type="scientific">Effusibacillus consociatus</name>
    <dbReference type="NCBI Taxonomy" id="1117041"/>
    <lineage>
        <taxon>Bacteria</taxon>
        <taxon>Bacillati</taxon>
        <taxon>Bacillota</taxon>
        <taxon>Bacilli</taxon>
        <taxon>Bacillales</taxon>
        <taxon>Alicyclobacillaceae</taxon>
        <taxon>Effusibacillus</taxon>
    </lineage>
</organism>
<evidence type="ECO:0000256" key="2">
    <source>
        <dbReference type="ARBA" id="ARBA00023015"/>
    </source>
</evidence>
<feature type="domain" description="HTH luxR-type" evidence="6">
    <location>
        <begin position="145"/>
        <end position="210"/>
    </location>
</feature>
<dbReference type="InterPro" id="IPR058245">
    <property type="entry name" value="NreC/VraR/RcsB-like_REC"/>
</dbReference>
<proteinExistence type="predicted"/>
<dbReference type="SMART" id="SM00421">
    <property type="entry name" value="HTH_LUXR"/>
    <property type="match status" value="1"/>
</dbReference>
<dbReference type="SUPFAM" id="SSF52172">
    <property type="entry name" value="CheY-like"/>
    <property type="match status" value="1"/>
</dbReference>
<dbReference type="SMART" id="SM00448">
    <property type="entry name" value="REC"/>
    <property type="match status" value="1"/>
</dbReference>
<name>A0ABV9Q0S8_9BACL</name>
<reference evidence="9" key="1">
    <citation type="journal article" date="2019" name="Int. J. Syst. Evol. Microbiol.">
        <title>The Global Catalogue of Microorganisms (GCM) 10K type strain sequencing project: providing services to taxonomists for standard genome sequencing and annotation.</title>
        <authorList>
            <consortium name="The Broad Institute Genomics Platform"/>
            <consortium name="The Broad Institute Genome Sequencing Center for Infectious Disease"/>
            <person name="Wu L."/>
            <person name="Ma J."/>
        </authorList>
    </citation>
    <scope>NUCLEOTIDE SEQUENCE [LARGE SCALE GENOMIC DNA]</scope>
    <source>
        <strain evidence="9">WYCCWR 12678</strain>
    </source>
</reference>
<dbReference type="Pfam" id="PF00196">
    <property type="entry name" value="GerE"/>
    <property type="match status" value="1"/>
</dbReference>
<evidence type="ECO:0000313" key="8">
    <source>
        <dbReference type="EMBL" id="MFC4767665.1"/>
    </source>
</evidence>
<protein>
    <submittedName>
        <fullName evidence="8">Response regulator</fullName>
    </submittedName>
</protein>
<evidence type="ECO:0000256" key="1">
    <source>
        <dbReference type="ARBA" id="ARBA00022553"/>
    </source>
</evidence>
<dbReference type="Gene3D" id="3.40.50.2300">
    <property type="match status" value="1"/>
</dbReference>
<accession>A0ABV9Q0S8</accession>
<dbReference type="InterPro" id="IPR011006">
    <property type="entry name" value="CheY-like_superfamily"/>
</dbReference>
<dbReference type="InterPro" id="IPR001789">
    <property type="entry name" value="Sig_transdc_resp-reg_receiver"/>
</dbReference>
<dbReference type="InterPro" id="IPR039420">
    <property type="entry name" value="WalR-like"/>
</dbReference>
<keyword evidence="1 5" id="KW-0597">Phosphoprotein</keyword>
<evidence type="ECO:0000313" key="9">
    <source>
        <dbReference type="Proteomes" id="UP001596002"/>
    </source>
</evidence>
<evidence type="ECO:0000256" key="3">
    <source>
        <dbReference type="ARBA" id="ARBA00023125"/>
    </source>
</evidence>
<keyword evidence="2" id="KW-0805">Transcription regulation</keyword>
<dbReference type="CDD" id="cd17535">
    <property type="entry name" value="REC_NarL-like"/>
    <property type="match status" value="1"/>
</dbReference>